<dbReference type="Pfam" id="PF08668">
    <property type="entry name" value="HDOD"/>
    <property type="match status" value="1"/>
</dbReference>
<dbReference type="AlphaFoldDB" id="A0A426VF74"/>
<gene>
    <name evidence="7" type="ORF">EIP75_04880</name>
</gene>
<evidence type="ECO:0000256" key="1">
    <source>
        <dbReference type="ARBA" id="ARBA00022679"/>
    </source>
</evidence>
<evidence type="ECO:0000313" key="8">
    <source>
        <dbReference type="Proteomes" id="UP000269265"/>
    </source>
</evidence>
<dbReference type="InterPro" id="IPR013976">
    <property type="entry name" value="HDOD"/>
</dbReference>
<organism evidence="7 8">
    <name type="scientific">Aquabacterium soli</name>
    <dbReference type="NCBI Taxonomy" id="2493092"/>
    <lineage>
        <taxon>Bacteria</taxon>
        <taxon>Pseudomonadati</taxon>
        <taxon>Pseudomonadota</taxon>
        <taxon>Betaproteobacteria</taxon>
        <taxon>Burkholderiales</taxon>
        <taxon>Aquabacterium</taxon>
    </lineage>
</organism>
<sequence>MGWLSMDSADVMPPSASPARRFGRFELRQLLGKSSVSYAWLAHDTASQAEVLLCVPRAQPKSEQDKDAWSQEVLLASRLKHPRLAQVLDIGIHEGWPYAVYERGGALSLHERMQPSHPLPTVVDIVNWTIELLEALAYAHEAGTAHKDLELANVMLDSAGHIKVAGLAVGLALPRPGGLGAGAPTAPGTGSRQEQRVAAERDVLMAGLLLHRLLAGHPALDDPDLASASLRVGPEIVRLPWSTPQPVAETLRSIVNRATDRQSRQRYLNARTLISALQNWIKTNSQEDSGPLALIMDRLESVGHLPSRARDMGGILKVFTREELRVDDMVSQIVLDPALAWELLRAVNTARYQMGGNEDPSCSLGRAIVLLGQQGLRKVCGTLRTWPGVLQASSSLQGAQAGEAAVTALETELKVACVAALAARWLRPFNIGDEEAMMAAMSQRLGRLLILYHFPEESAQINRLTMPGPPTEAEGKPTPGMTMDAATGAVLGIHPDELTAAVLRYWGFPEYFIQAARPLSVNVSPRRPESPGDWLRLTASLANELCELIEQPSVRQNLMLTKLMSRYARPALTSQKELLESLQRAVRAVDAGLYRRTFASAPEPGLAAAAASQGQR</sequence>
<accession>A0A426VF74</accession>
<dbReference type="Gene3D" id="1.10.510.10">
    <property type="entry name" value="Transferase(Phosphotransferase) domain 1"/>
    <property type="match status" value="1"/>
</dbReference>
<dbReference type="PROSITE" id="PS50011">
    <property type="entry name" value="PROTEIN_KINASE_DOM"/>
    <property type="match status" value="1"/>
</dbReference>
<evidence type="ECO:0000259" key="6">
    <source>
        <dbReference type="PROSITE" id="PS51833"/>
    </source>
</evidence>
<dbReference type="SUPFAM" id="SSF109604">
    <property type="entry name" value="HD-domain/PDEase-like"/>
    <property type="match status" value="1"/>
</dbReference>
<name>A0A426VF74_9BURK</name>
<proteinExistence type="predicted"/>
<keyword evidence="4" id="KW-0067">ATP-binding</keyword>
<dbReference type="PANTHER" id="PTHR43289">
    <property type="entry name" value="MITOGEN-ACTIVATED PROTEIN KINASE KINASE KINASE 20-RELATED"/>
    <property type="match status" value="1"/>
</dbReference>
<feature type="domain" description="Protein kinase" evidence="5">
    <location>
        <begin position="25"/>
        <end position="281"/>
    </location>
</feature>
<keyword evidence="8" id="KW-1185">Reference proteome</keyword>
<dbReference type="InterPro" id="IPR000719">
    <property type="entry name" value="Prot_kinase_dom"/>
</dbReference>
<dbReference type="GO" id="GO:0005524">
    <property type="term" value="F:ATP binding"/>
    <property type="evidence" value="ECO:0007669"/>
    <property type="project" value="UniProtKB-KW"/>
</dbReference>
<dbReference type="SMART" id="SM00220">
    <property type="entry name" value="S_TKc"/>
    <property type="match status" value="1"/>
</dbReference>
<reference evidence="7 8" key="1">
    <citation type="submission" date="2018-12" db="EMBL/GenBank/DDBJ databases">
        <title>The whole draft genome of Aquabacterium sp. SJQ9.</title>
        <authorList>
            <person name="Sun L."/>
            <person name="Gao X."/>
            <person name="Chen W."/>
            <person name="Huang K."/>
        </authorList>
    </citation>
    <scope>NUCLEOTIDE SEQUENCE [LARGE SCALE GENOMIC DNA]</scope>
    <source>
        <strain evidence="7 8">SJQ9</strain>
    </source>
</reference>
<dbReference type="Gene3D" id="1.10.3210.10">
    <property type="entry name" value="Hypothetical protein af1432"/>
    <property type="match status" value="1"/>
</dbReference>
<comment type="caution">
    <text evidence="7">The sequence shown here is derived from an EMBL/GenBank/DDBJ whole genome shotgun (WGS) entry which is preliminary data.</text>
</comment>
<dbReference type="PANTHER" id="PTHR43289:SF6">
    <property type="entry name" value="SERINE_THREONINE-PROTEIN KINASE NEKL-3"/>
    <property type="match status" value="1"/>
</dbReference>
<feature type="domain" description="HDOD" evidence="6">
    <location>
        <begin position="305"/>
        <end position="522"/>
    </location>
</feature>
<dbReference type="Pfam" id="PF00069">
    <property type="entry name" value="Pkinase"/>
    <property type="match status" value="1"/>
</dbReference>
<dbReference type="Proteomes" id="UP000269265">
    <property type="component" value="Unassembled WGS sequence"/>
</dbReference>
<keyword evidence="1" id="KW-0808">Transferase</keyword>
<protein>
    <submittedName>
        <fullName evidence="7">HDOD domain-containing protein</fullName>
    </submittedName>
</protein>
<evidence type="ECO:0000313" key="7">
    <source>
        <dbReference type="EMBL" id="RRS05544.1"/>
    </source>
</evidence>
<dbReference type="EMBL" id="RSED01000003">
    <property type="protein sequence ID" value="RRS05544.1"/>
    <property type="molecule type" value="Genomic_DNA"/>
</dbReference>
<dbReference type="PROSITE" id="PS51833">
    <property type="entry name" value="HDOD"/>
    <property type="match status" value="1"/>
</dbReference>
<dbReference type="Gene3D" id="3.30.200.20">
    <property type="entry name" value="Phosphorylase Kinase, domain 1"/>
    <property type="match status" value="1"/>
</dbReference>
<keyword evidence="3" id="KW-0418">Kinase</keyword>
<dbReference type="GO" id="GO:0004674">
    <property type="term" value="F:protein serine/threonine kinase activity"/>
    <property type="evidence" value="ECO:0007669"/>
    <property type="project" value="TreeGrafter"/>
</dbReference>
<dbReference type="InterPro" id="IPR011009">
    <property type="entry name" value="Kinase-like_dom_sf"/>
</dbReference>
<evidence type="ECO:0000256" key="3">
    <source>
        <dbReference type="ARBA" id="ARBA00022777"/>
    </source>
</evidence>
<evidence type="ECO:0000259" key="5">
    <source>
        <dbReference type="PROSITE" id="PS50011"/>
    </source>
</evidence>
<dbReference type="SUPFAM" id="SSF56112">
    <property type="entry name" value="Protein kinase-like (PK-like)"/>
    <property type="match status" value="1"/>
</dbReference>
<evidence type="ECO:0000256" key="4">
    <source>
        <dbReference type="ARBA" id="ARBA00022840"/>
    </source>
</evidence>
<evidence type="ECO:0000256" key="2">
    <source>
        <dbReference type="ARBA" id="ARBA00022741"/>
    </source>
</evidence>
<keyword evidence="2" id="KW-0547">Nucleotide-binding</keyword>